<keyword evidence="9 10" id="KW-0449">Lipoprotein</keyword>
<dbReference type="PANTHER" id="PTHR31468:SF2">
    <property type="entry name" value="1,3-BETA-GLUCANOSYLTRANSFERASE GAS1"/>
    <property type="match status" value="1"/>
</dbReference>
<dbReference type="GO" id="GO:0005886">
    <property type="term" value="C:plasma membrane"/>
    <property type="evidence" value="ECO:0007669"/>
    <property type="project" value="UniProtKB-SubCell"/>
</dbReference>
<dbReference type="EMBL" id="JANBUM010000007">
    <property type="protein sequence ID" value="KAJ2787968.1"/>
    <property type="molecule type" value="Genomic_DNA"/>
</dbReference>
<dbReference type="AlphaFoldDB" id="A0A9W8HKD9"/>
<dbReference type="GO" id="GO:0042124">
    <property type="term" value="F:1,3-beta-glucanosyltransferase activity"/>
    <property type="evidence" value="ECO:0007669"/>
    <property type="project" value="TreeGrafter"/>
</dbReference>
<dbReference type="Gene3D" id="3.20.20.80">
    <property type="entry name" value="Glycosidases"/>
    <property type="match status" value="1"/>
</dbReference>
<reference evidence="13" key="1">
    <citation type="submission" date="2022-07" db="EMBL/GenBank/DDBJ databases">
        <title>Phylogenomic reconstructions and comparative analyses of Kickxellomycotina fungi.</title>
        <authorList>
            <person name="Reynolds N.K."/>
            <person name="Stajich J.E."/>
            <person name="Barry K."/>
            <person name="Grigoriev I.V."/>
            <person name="Crous P."/>
            <person name="Smith M.E."/>
        </authorList>
    </citation>
    <scope>NUCLEOTIDE SEQUENCE</scope>
    <source>
        <strain evidence="13">BCRC 34489</strain>
    </source>
</reference>
<evidence type="ECO:0000256" key="8">
    <source>
        <dbReference type="ARBA" id="ARBA00023180"/>
    </source>
</evidence>
<comment type="similarity">
    <text evidence="3 10">Belongs to the glycosyl hydrolase 72 family.</text>
</comment>
<feature type="region of interest" description="Disordered" evidence="11">
    <location>
        <begin position="474"/>
        <end position="525"/>
    </location>
</feature>
<dbReference type="OrthoDB" id="421038at2759"/>
<keyword evidence="5" id="KW-0732">Signal</keyword>
<keyword evidence="6 10" id="KW-0472">Membrane</keyword>
<keyword evidence="10" id="KW-0808">Transferase</keyword>
<evidence type="ECO:0000313" key="14">
    <source>
        <dbReference type="Proteomes" id="UP001140172"/>
    </source>
</evidence>
<evidence type="ECO:0000256" key="4">
    <source>
        <dbReference type="ARBA" id="ARBA00022622"/>
    </source>
</evidence>
<evidence type="ECO:0000256" key="11">
    <source>
        <dbReference type="SAM" id="MobiDB-lite"/>
    </source>
</evidence>
<dbReference type="EC" id="2.4.1.-" evidence="10"/>
<accession>A0A9W8HKD9</accession>
<comment type="caution">
    <text evidence="13">The sequence shown here is derived from an EMBL/GenBank/DDBJ whole genome shotgun (WGS) entry which is preliminary data.</text>
</comment>
<dbReference type="InterPro" id="IPR004886">
    <property type="entry name" value="Glucanosyltransferase"/>
</dbReference>
<name>A0A9W8HKD9_9FUNG</name>
<feature type="domain" description="X8" evidence="12">
    <location>
        <begin position="375"/>
        <end position="468"/>
    </location>
</feature>
<organism evidence="13 14">
    <name type="scientific">Coemansia interrupta</name>
    <dbReference type="NCBI Taxonomy" id="1126814"/>
    <lineage>
        <taxon>Eukaryota</taxon>
        <taxon>Fungi</taxon>
        <taxon>Fungi incertae sedis</taxon>
        <taxon>Zoopagomycota</taxon>
        <taxon>Kickxellomycotina</taxon>
        <taxon>Kickxellomycetes</taxon>
        <taxon>Kickxellales</taxon>
        <taxon>Kickxellaceae</taxon>
        <taxon>Coemansia</taxon>
    </lineage>
</organism>
<sequence>MKFSLLKSAGIGALCAATTVMAIDPIVIKGSKFFNEKTGEQFYFKGVAYQPRTGLTVENPDPLADPIGCKRDVELFKDLGINSIRVYEVDYNKNHDTCMKLLEDAGIYLLLDMPSPKYSINRESPYWDHDLMSHWAAKVDAFAKYPNLVAWIAGNEVANDKTTTPSAAFVKAAIRDMKAYLKSKGLSTPVGYADNDDMDIRMNLINYFNCGDEETRADFYGINIYRWCGDDATFETSGYADVTKNMTDYTIPSLLTEFGCNVVRPRTFHDVKSIYGPDMSNTFSGGIVYEFTEEDNDYGLVKVSYGSSKVEKTEDYENLKLAYTGITPKGVKMSEYKPGGRASLCPQVSSVWAVKADALPPTPSSARCQCMMDSLGCTLKSTDLTPDEGKALGEAVGSICGLTSCNEISYDTSKGRYGNYVACDSAQRSAWALDKSYINSRYTQCEVSGVDTITVKSPKQKDTAECLAMKDDMGNIAAPSTPVEDDDVSEIKDSDESDESEDDDARDDDSSLSKSSSKTSSATSTAVHLSQLVVAVAALVAMVAC</sequence>
<evidence type="ECO:0000256" key="10">
    <source>
        <dbReference type="RuleBase" id="RU361209"/>
    </source>
</evidence>
<gene>
    <name evidence="13" type="primary">gel4_2</name>
    <name evidence="13" type="ORF">GGI15_000307</name>
</gene>
<dbReference type="InterPro" id="IPR017853">
    <property type="entry name" value="GH"/>
</dbReference>
<dbReference type="SUPFAM" id="SSF51445">
    <property type="entry name" value="(Trans)glycosidases"/>
    <property type="match status" value="1"/>
</dbReference>
<dbReference type="Pfam" id="PF07983">
    <property type="entry name" value="X8"/>
    <property type="match status" value="1"/>
</dbReference>
<evidence type="ECO:0000256" key="1">
    <source>
        <dbReference type="ARBA" id="ARBA00004196"/>
    </source>
</evidence>
<proteinExistence type="inferred from homology"/>
<evidence type="ECO:0000256" key="6">
    <source>
        <dbReference type="ARBA" id="ARBA00023136"/>
    </source>
</evidence>
<keyword evidence="14" id="KW-1185">Reference proteome</keyword>
<protein>
    <recommendedName>
        <fullName evidence="10">1,3-beta-glucanosyltransferase</fullName>
        <ecNumber evidence="10">2.4.1.-</ecNumber>
    </recommendedName>
</protein>
<keyword evidence="7" id="KW-1015">Disulfide bond</keyword>
<comment type="subcellular location">
    <subcellularLocation>
        <location evidence="1">Cell envelope</location>
    </subcellularLocation>
    <subcellularLocation>
        <location evidence="10">Cell membrane</location>
        <topology evidence="10">Lipid-anchor</topology>
        <topology evidence="10">GPI-anchor</topology>
    </subcellularLocation>
    <subcellularLocation>
        <location evidence="2">Membrane</location>
        <topology evidence="2">Lipid-anchor</topology>
        <topology evidence="2">GPI-anchor</topology>
    </subcellularLocation>
</comment>
<keyword evidence="4 10" id="KW-0336">GPI-anchor</keyword>
<evidence type="ECO:0000256" key="5">
    <source>
        <dbReference type="ARBA" id="ARBA00022729"/>
    </source>
</evidence>
<dbReference type="Proteomes" id="UP001140172">
    <property type="component" value="Unassembled WGS sequence"/>
</dbReference>
<feature type="compositionally biased region" description="Acidic residues" evidence="11">
    <location>
        <begin position="495"/>
        <end position="507"/>
    </location>
</feature>
<dbReference type="SMART" id="SM00768">
    <property type="entry name" value="X8"/>
    <property type="match status" value="1"/>
</dbReference>
<dbReference type="PANTHER" id="PTHR31468">
    <property type="entry name" value="1,3-BETA-GLUCANOSYLTRANSFERASE GAS1"/>
    <property type="match status" value="1"/>
</dbReference>
<dbReference type="Pfam" id="PF03198">
    <property type="entry name" value="Glyco_hydro_72"/>
    <property type="match status" value="1"/>
</dbReference>
<evidence type="ECO:0000256" key="9">
    <source>
        <dbReference type="ARBA" id="ARBA00023288"/>
    </source>
</evidence>
<dbReference type="GO" id="GO:0098552">
    <property type="term" value="C:side of membrane"/>
    <property type="evidence" value="ECO:0007669"/>
    <property type="project" value="UniProtKB-KW"/>
</dbReference>
<evidence type="ECO:0000313" key="13">
    <source>
        <dbReference type="EMBL" id="KAJ2787968.1"/>
    </source>
</evidence>
<feature type="compositionally biased region" description="Low complexity" evidence="11">
    <location>
        <begin position="512"/>
        <end position="525"/>
    </location>
</feature>
<evidence type="ECO:0000256" key="7">
    <source>
        <dbReference type="ARBA" id="ARBA00023157"/>
    </source>
</evidence>
<dbReference type="InterPro" id="IPR012946">
    <property type="entry name" value="X8"/>
</dbReference>
<evidence type="ECO:0000256" key="3">
    <source>
        <dbReference type="ARBA" id="ARBA00007528"/>
    </source>
</evidence>
<evidence type="ECO:0000256" key="2">
    <source>
        <dbReference type="ARBA" id="ARBA00004589"/>
    </source>
</evidence>
<dbReference type="Gene3D" id="1.20.58.1040">
    <property type="match status" value="1"/>
</dbReference>
<dbReference type="GO" id="GO:0031505">
    <property type="term" value="P:fungal-type cell wall organization"/>
    <property type="evidence" value="ECO:0007669"/>
    <property type="project" value="TreeGrafter"/>
</dbReference>
<comment type="function">
    <text evidence="10">Splits internally a 1,3-beta-glucan molecule and transfers the newly generated reducing end (the donor) to the non-reducing end of another 1,3-beta-glucan molecule (the acceptor) forming a 1,3-beta linkage, resulting in the elongation of 1,3-beta-glucan chains in the cell wall.</text>
</comment>
<dbReference type="GO" id="GO:0071970">
    <property type="term" value="P:fungal-type cell wall (1-&gt;3)-beta-D-glucan biosynthetic process"/>
    <property type="evidence" value="ECO:0007669"/>
    <property type="project" value="TreeGrafter"/>
</dbReference>
<evidence type="ECO:0000259" key="12">
    <source>
        <dbReference type="SMART" id="SM00768"/>
    </source>
</evidence>
<keyword evidence="8" id="KW-0325">Glycoprotein</keyword>